<reference evidence="2 3" key="1">
    <citation type="submission" date="2016-10" db="EMBL/GenBank/DDBJ databases">
        <authorList>
            <person name="de Groot N.N."/>
        </authorList>
    </citation>
    <scope>NUCLEOTIDE SEQUENCE [LARGE SCALE GENOMIC DNA]</scope>
    <source>
        <strain evidence="2 3">GAS232</strain>
    </source>
</reference>
<feature type="chain" id="PRO_5009240959" evidence="1">
    <location>
        <begin position="22"/>
        <end position="525"/>
    </location>
</feature>
<dbReference type="InterPro" id="IPR005199">
    <property type="entry name" value="Glyco_hydro_79"/>
</dbReference>
<protein>
    <submittedName>
        <fullName evidence="2">Glycosyl hydrolase family 79, N-terminal domain</fullName>
    </submittedName>
</protein>
<keyword evidence="3" id="KW-1185">Reference proteome</keyword>
<keyword evidence="1" id="KW-0732">Signal</keyword>
<dbReference type="RefSeq" id="WP_156784974.1">
    <property type="nucleotide sequence ID" value="NZ_LT629690.1"/>
</dbReference>
<dbReference type="SUPFAM" id="SSF51445">
    <property type="entry name" value="(Trans)glycosidases"/>
    <property type="match status" value="1"/>
</dbReference>
<evidence type="ECO:0000256" key="1">
    <source>
        <dbReference type="SAM" id="SignalP"/>
    </source>
</evidence>
<gene>
    <name evidence="2" type="ORF">SAMN05444167_0274</name>
</gene>
<dbReference type="EMBL" id="LT629690">
    <property type="protein sequence ID" value="SDE72910.1"/>
    <property type="molecule type" value="Genomic_DNA"/>
</dbReference>
<sequence>MAVVRSSGIAFLLLTTFAATCQTAVQPGSMKKVAEVDPRFLSYNVETVEVTGGRFWKPYSAKAETPAETANTNAPVGIDPSMFQYRAPIDLSQAKLRRLASALAPAYMRVSGTWRNSSFFQNTDDPAPKTPPTGYQAVLTRAQWKGVVDFSHAAGAELVTSVATSAGTRDASGAWTPAEAAGFFEYTKSVGGHIAATEFMNEPTYASIGGAPAGYSGADFGRDVKAFRSFLKKASPGTLLLGPGSIGEGVVMAGGATAGGPKLSPTTPEMLQATGPIFDAFSYHFYSDASQRCTRMMGLKFVNTPETAMTAAWFDRNMQGFNHYAADRDKYLPGKQMWLTETSEAACGGDPFAAQFVDVFRFMDQLGSLSAKGVRSVMVNTLASSDYGLLDEETYAPRPDFWAAVLWKRTMDVRVLDPGVSLTGKARVYAACERDHKGGVTLLVINFDNSAEQALTLPVAGERYTLSSSELTSKQTMLNGTELVAGGDGSLPAMAGAKVAAGKVNFAPLTVSFVTLPGAKNSACQ</sequence>
<dbReference type="AlphaFoldDB" id="A0A1G7FAD7"/>
<evidence type="ECO:0000313" key="2">
    <source>
        <dbReference type="EMBL" id="SDE72910.1"/>
    </source>
</evidence>
<dbReference type="OrthoDB" id="366350at2"/>
<dbReference type="GO" id="GO:0016798">
    <property type="term" value="F:hydrolase activity, acting on glycosyl bonds"/>
    <property type="evidence" value="ECO:0007669"/>
    <property type="project" value="InterPro"/>
</dbReference>
<feature type="signal peptide" evidence="1">
    <location>
        <begin position="1"/>
        <end position="21"/>
    </location>
</feature>
<dbReference type="Proteomes" id="UP000182427">
    <property type="component" value="Chromosome I"/>
</dbReference>
<proteinExistence type="predicted"/>
<dbReference type="Gene3D" id="3.20.20.80">
    <property type="entry name" value="Glycosidases"/>
    <property type="match status" value="1"/>
</dbReference>
<dbReference type="Pfam" id="PF03662">
    <property type="entry name" value="Glyco_hydro_79n"/>
    <property type="match status" value="1"/>
</dbReference>
<dbReference type="PANTHER" id="PTHR46145:SF4">
    <property type="entry name" value="HEPARANASE"/>
    <property type="match status" value="1"/>
</dbReference>
<dbReference type="PANTHER" id="PTHR46145">
    <property type="entry name" value="HEPARANASE"/>
    <property type="match status" value="1"/>
</dbReference>
<keyword evidence="2" id="KW-0378">Hydrolase</keyword>
<evidence type="ECO:0000313" key="3">
    <source>
        <dbReference type="Proteomes" id="UP000182427"/>
    </source>
</evidence>
<dbReference type="InterPro" id="IPR017853">
    <property type="entry name" value="GH"/>
</dbReference>
<dbReference type="GO" id="GO:0016020">
    <property type="term" value="C:membrane"/>
    <property type="evidence" value="ECO:0007669"/>
    <property type="project" value="InterPro"/>
</dbReference>
<organism evidence="2 3">
    <name type="scientific">Terriglobus roseus</name>
    <dbReference type="NCBI Taxonomy" id="392734"/>
    <lineage>
        <taxon>Bacteria</taxon>
        <taxon>Pseudomonadati</taxon>
        <taxon>Acidobacteriota</taxon>
        <taxon>Terriglobia</taxon>
        <taxon>Terriglobales</taxon>
        <taxon>Acidobacteriaceae</taxon>
        <taxon>Terriglobus</taxon>
    </lineage>
</organism>
<name>A0A1G7FAD7_9BACT</name>
<accession>A0A1G7FAD7</accession>